<evidence type="ECO:0000313" key="2">
    <source>
        <dbReference type="EMBL" id="KAK5617464.1"/>
    </source>
</evidence>
<feature type="region of interest" description="Disordered" evidence="1">
    <location>
        <begin position="81"/>
        <end position="138"/>
    </location>
</feature>
<evidence type="ECO:0000256" key="1">
    <source>
        <dbReference type="SAM" id="MobiDB-lite"/>
    </source>
</evidence>
<organism evidence="2 3">
    <name type="scientific">Crenichthys baileyi</name>
    <name type="common">White River springfish</name>
    <dbReference type="NCBI Taxonomy" id="28760"/>
    <lineage>
        <taxon>Eukaryota</taxon>
        <taxon>Metazoa</taxon>
        <taxon>Chordata</taxon>
        <taxon>Craniata</taxon>
        <taxon>Vertebrata</taxon>
        <taxon>Euteleostomi</taxon>
        <taxon>Actinopterygii</taxon>
        <taxon>Neopterygii</taxon>
        <taxon>Teleostei</taxon>
        <taxon>Neoteleostei</taxon>
        <taxon>Acanthomorphata</taxon>
        <taxon>Ovalentaria</taxon>
        <taxon>Atherinomorphae</taxon>
        <taxon>Cyprinodontiformes</taxon>
        <taxon>Goodeidae</taxon>
        <taxon>Crenichthys</taxon>
    </lineage>
</organism>
<feature type="region of interest" description="Disordered" evidence="1">
    <location>
        <begin position="1"/>
        <end position="22"/>
    </location>
</feature>
<accession>A0AAV9S8C7</accession>
<sequence>MGNGGSQIKPADASVSSPHNGSEALRFASGSLGHLHLLTPPTSLPRTLLVAHVRSGSSRVIYTCSNSCCDRVSRWVRFPTGATSSPQSSCHWDNRVGASSPSTEGPPTMDSSRLVSPGLGDGRSAPSAVLQPPVQPPAPSWIQAGLEENKRKSMKKRCCGFVLHLMDHLDDLDLVHSLLQAEFLAVGWLNAPAPVSAGGPFDPLPVAVKAAKLQEPQHAAKPLDSQHAAKPQLRGPRTDRLRSKFQSFERGSRTDRLRSKFQSQLRGPRTDHLRFKFQSFERGSRTNRLRSKSQSFEGGSRTNRLRSKSQSFEGGSRTNRLRSKFQSFERGSRTNHL</sequence>
<dbReference type="AlphaFoldDB" id="A0AAV9S8C7"/>
<reference evidence="2 3" key="1">
    <citation type="submission" date="2021-06" db="EMBL/GenBank/DDBJ databases">
        <authorList>
            <person name="Palmer J.M."/>
        </authorList>
    </citation>
    <scope>NUCLEOTIDE SEQUENCE [LARGE SCALE GENOMIC DNA]</scope>
    <source>
        <strain evidence="2 3">MEX-2019</strain>
        <tissue evidence="2">Muscle</tissue>
    </source>
</reference>
<feature type="compositionally biased region" description="Polar residues" evidence="1">
    <location>
        <begin position="81"/>
        <end position="114"/>
    </location>
</feature>
<dbReference type="Proteomes" id="UP001311232">
    <property type="component" value="Unassembled WGS sequence"/>
</dbReference>
<dbReference type="EMBL" id="JAHHUM010000716">
    <property type="protein sequence ID" value="KAK5617464.1"/>
    <property type="molecule type" value="Genomic_DNA"/>
</dbReference>
<gene>
    <name evidence="2" type="ORF">CRENBAI_005693</name>
</gene>
<comment type="caution">
    <text evidence="2">The sequence shown here is derived from an EMBL/GenBank/DDBJ whole genome shotgun (WGS) entry which is preliminary data.</text>
</comment>
<evidence type="ECO:0000313" key="3">
    <source>
        <dbReference type="Proteomes" id="UP001311232"/>
    </source>
</evidence>
<name>A0AAV9S8C7_9TELE</name>
<feature type="region of interest" description="Disordered" evidence="1">
    <location>
        <begin position="215"/>
        <end position="337"/>
    </location>
</feature>
<protein>
    <submittedName>
        <fullName evidence="2">Uncharacterized protein</fullName>
    </submittedName>
</protein>
<keyword evidence="3" id="KW-1185">Reference proteome</keyword>
<proteinExistence type="predicted"/>
<feature type="compositionally biased region" description="Polar residues" evidence="1">
    <location>
        <begin position="292"/>
        <end position="318"/>
    </location>
</feature>